<dbReference type="InterPro" id="IPR026749">
    <property type="entry name" value="Tmem135"/>
</dbReference>
<feature type="region of interest" description="Disordered" evidence="1">
    <location>
        <begin position="592"/>
        <end position="641"/>
    </location>
</feature>
<dbReference type="EMBL" id="MU151058">
    <property type="protein sequence ID" value="KAF9453821.1"/>
    <property type="molecule type" value="Genomic_DNA"/>
</dbReference>
<proteinExistence type="predicted"/>
<evidence type="ECO:0000313" key="3">
    <source>
        <dbReference type="EMBL" id="KAF9453821.1"/>
    </source>
</evidence>
<evidence type="ECO:0000313" key="4">
    <source>
        <dbReference type="Proteomes" id="UP000807342"/>
    </source>
</evidence>
<evidence type="ECO:0008006" key="5">
    <source>
        <dbReference type="Google" id="ProtNLM"/>
    </source>
</evidence>
<organism evidence="3 4">
    <name type="scientific">Macrolepiota fuliginosa MF-IS2</name>
    <dbReference type="NCBI Taxonomy" id="1400762"/>
    <lineage>
        <taxon>Eukaryota</taxon>
        <taxon>Fungi</taxon>
        <taxon>Dikarya</taxon>
        <taxon>Basidiomycota</taxon>
        <taxon>Agaricomycotina</taxon>
        <taxon>Agaricomycetes</taxon>
        <taxon>Agaricomycetidae</taxon>
        <taxon>Agaricales</taxon>
        <taxon>Agaricineae</taxon>
        <taxon>Agaricaceae</taxon>
        <taxon>Macrolepiota</taxon>
    </lineage>
</organism>
<evidence type="ECO:0000256" key="1">
    <source>
        <dbReference type="SAM" id="MobiDB-lite"/>
    </source>
</evidence>
<dbReference type="PANTHER" id="PTHR12459:SF15">
    <property type="entry name" value="TRANSMEMBRANE PROTEIN 135"/>
    <property type="match status" value="1"/>
</dbReference>
<keyword evidence="2" id="KW-0472">Membrane</keyword>
<keyword evidence="2" id="KW-0812">Transmembrane</keyword>
<name>A0A9P5XQ86_9AGAR</name>
<feature type="compositionally biased region" description="Polar residues" evidence="1">
    <location>
        <begin position="614"/>
        <end position="628"/>
    </location>
</feature>
<dbReference type="Proteomes" id="UP000807342">
    <property type="component" value="Unassembled WGS sequence"/>
</dbReference>
<dbReference type="PANTHER" id="PTHR12459">
    <property type="entry name" value="TRANSMEMBRANE PROTEIN 135-RELATED"/>
    <property type="match status" value="1"/>
</dbReference>
<dbReference type="AlphaFoldDB" id="A0A9P5XQ86"/>
<protein>
    <recommendedName>
        <fullName evidence="5">Transmembrane protein 135 N-terminal domain-containing protein</fullName>
    </recommendedName>
</protein>
<sequence length="641" mass="71056">MATRSSWNDRIPPLSDDPTHPTQIALRTYALALALSLGPSLIPFITAWLGGQKSPRTNLLALKRVLRRELGHDGFAFAITLSVGGGAALRHFWNTLDTPAVSLTKSPDLAPGTIMQGKEAQDAATSAGTVTCMTTQLWESISGPVKEWLKKIDLSPEQRTLTANAIASSVGILLLQAGRERALKSSRATSLKAKRRSSEVSPTLDLTLLLVVRALDCLVQSLIHTQSGGKMRDEKPKVTHQHHSAAEPRLVKDMLEKEQRKRKNVLREKLTTRLDAVLFWACSARIMWCFFYEPQKLPRSYVKWINTLANVDPRLIKTLNYLRERKWAYRMCNPDYINYLKPYAMDLGRPASWADPNVLPAYGGTSADTLWKTLGVTSRPSVGGLPCELVHGEVGSSLGLSHSCLANTSLRGMKAFMEAIAIYIPAHFLPILMTRPQTLLRPHRFLQTLFGAFRSATFLSTFVASYWFAVCFTRSLVLAKYLPFISHNFWDGPFGCLLAGSLLCGSSIWVENGRRRGEMALYVMPKAFRACLPDNWVKARNQPAKIAERTAIVMSISMLLTAAIHRPESLRGLSRWTLAFIMNGPNAGFWKRKRSDPSIPPTPSFPPTTTVSSIDGTPSQGPSRSQTPGFVRYPHNASSIS</sequence>
<comment type="caution">
    <text evidence="3">The sequence shown here is derived from an EMBL/GenBank/DDBJ whole genome shotgun (WGS) entry which is preliminary data.</text>
</comment>
<feature type="transmembrane region" description="Helical" evidence="2">
    <location>
        <begin position="29"/>
        <end position="49"/>
    </location>
</feature>
<accession>A0A9P5XQ86</accession>
<evidence type="ECO:0000256" key="2">
    <source>
        <dbReference type="SAM" id="Phobius"/>
    </source>
</evidence>
<dbReference type="OrthoDB" id="4021778at2759"/>
<keyword evidence="2" id="KW-1133">Transmembrane helix</keyword>
<reference evidence="3" key="1">
    <citation type="submission" date="2020-11" db="EMBL/GenBank/DDBJ databases">
        <authorList>
            <consortium name="DOE Joint Genome Institute"/>
            <person name="Ahrendt S."/>
            <person name="Riley R."/>
            <person name="Andreopoulos W."/>
            <person name="Labutti K."/>
            <person name="Pangilinan J."/>
            <person name="Ruiz-Duenas F.J."/>
            <person name="Barrasa J.M."/>
            <person name="Sanchez-Garcia M."/>
            <person name="Camarero S."/>
            <person name="Miyauchi S."/>
            <person name="Serrano A."/>
            <person name="Linde D."/>
            <person name="Babiker R."/>
            <person name="Drula E."/>
            <person name="Ayuso-Fernandez I."/>
            <person name="Pacheco R."/>
            <person name="Padilla G."/>
            <person name="Ferreira P."/>
            <person name="Barriuso J."/>
            <person name="Kellner H."/>
            <person name="Castanera R."/>
            <person name="Alfaro M."/>
            <person name="Ramirez L."/>
            <person name="Pisabarro A.G."/>
            <person name="Kuo A."/>
            <person name="Tritt A."/>
            <person name="Lipzen A."/>
            <person name="He G."/>
            <person name="Yan M."/>
            <person name="Ng V."/>
            <person name="Cullen D."/>
            <person name="Martin F."/>
            <person name="Rosso M.-N."/>
            <person name="Henrissat B."/>
            <person name="Hibbett D."/>
            <person name="Martinez A.T."/>
            <person name="Grigoriev I.V."/>
        </authorList>
    </citation>
    <scope>NUCLEOTIDE SEQUENCE</scope>
    <source>
        <strain evidence="3">MF-IS2</strain>
    </source>
</reference>
<gene>
    <name evidence="3" type="ORF">P691DRAFT_755182</name>
</gene>
<keyword evidence="4" id="KW-1185">Reference proteome</keyword>